<dbReference type="SUPFAM" id="SSF53167">
    <property type="entry name" value="Purine and uridine phosphorylases"/>
    <property type="match status" value="1"/>
</dbReference>
<reference evidence="2 3" key="1">
    <citation type="submission" date="2023-01" db="EMBL/GenBank/DDBJ databases">
        <title>Halorubrum ezzemoulense from Santa Pola, Spain.</title>
        <authorList>
            <person name="Feng Y."/>
            <person name="Louyakis A.S."/>
            <person name="Gogarten J.P."/>
        </authorList>
    </citation>
    <scope>NUCLEOTIDE SEQUENCE [LARGE SCALE GENOMIC DNA]</scope>
    <source>
        <strain evidence="2 3">AMM015</strain>
    </source>
</reference>
<organism evidence="2 3">
    <name type="scientific">Halorubrum ezzemoulense</name>
    <name type="common">Halorubrum chaoviator</name>
    <dbReference type="NCBI Taxonomy" id="337243"/>
    <lineage>
        <taxon>Archaea</taxon>
        <taxon>Methanobacteriati</taxon>
        <taxon>Methanobacteriota</taxon>
        <taxon>Stenosarchaea group</taxon>
        <taxon>Halobacteria</taxon>
        <taxon>Halobacteriales</taxon>
        <taxon>Haloferacaceae</taxon>
        <taxon>Halorubrum</taxon>
    </lineage>
</organism>
<protein>
    <recommendedName>
        <fullName evidence="4">Nucleoside phosphorylase domain-containing protein</fullName>
    </recommendedName>
</protein>
<evidence type="ECO:0000256" key="1">
    <source>
        <dbReference type="SAM" id="MobiDB-lite"/>
    </source>
</evidence>
<dbReference type="Proteomes" id="UP001210528">
    <property type="component" value="Unassembled WGS sequence"/>
</dbReference>
<feature type="non-terminal residue" evidence="2">
    <location>
        <position position="1"/>
    </location>
</feature>
<evidence type="ECO:0000313" key="3">
    <source>
        <dbReference type="Proteomes" id="UP001210528"/>
    </source>
</evidence>
<gene>
    <name evidence="2" type="ORF">PM085_20600</name>
</gene>
<dbReference type="Gene3D" id="3.40.50.1580">
    <property type="entry name" value="Nucleoside phosphorylase domain"/>
    <property type="match status" value="1"/>
</dbReference>
<proteinExistence type="predicted"/>
<feature type="region of interest" description="Disordered" evidence="1">
    <location>
        <begin position="1"/>
        <end position="22"/>
    </location>
</feature>
<sequence length="236" mass="25564">EKKLPPALGTADQDEDGQLTDNQFDTPIRAVNEPLASGSFVITSEEFTEILAEQNRNFAAVEMEAAGVLLAVQRTTGVNGIVIRGISDLADDGKGNLDNMGSEGGLWRRCATYAAANYFVHFLAVGALSEAASPVDRPVRHQEQSIISDSDDSPPVNIIELSAGDFQTETTGPSHSFFRRYVNSSGPTIKSDPERDGVGIRVEFDIEVPEPLQLSRVSLDPEFNSNIQDTDQQLIV</sequence>
<accession>A0ABT4Z8V3</accession>
<dbReference type="RefSeq" id="WP_271970936.1">
    <property type="nucleotide sequence ID" value="NZ_JAQLUK010000224.1"/>
</dbReference>
<keyword evidence="3" id="KW-1185">Reference proteome</keyword>
<evidence type="ECO:0008006" key="4">
    <source>
        <dbReference type="Google" id="ProtNLM"/>
    </source>
</evidence>
<dbReference type="EMBL" id="JAQLUK010000224">
    <property type="protein sequence ID" value="MDB2294598.1"/>
    <property type="molecule type" value="Genomic_DNA"/>
</dbReference>
<dbReference type="InterPro" id="IPR035994">
    <property type="entry name" value="Nucleoside_phosphorylase_sf"/>
</dbReference>
<feature type="non-terminal residue" evidence="2">
    <location>
        <position position="236"/>
    </location>
</feature>
<name>A0ABT4Z8V3_HALEZ</name>
<comment type="caution">
    <text evidence="2">The sequence shown here is derived from an EMBL/GenBank/DDBJ whole genome shotgun (WGS) entry which is preliminary data.</text>
</comment>
<evidence type="ECO:0000313" key="2">
    <source>
        <dbReference type="EMBL" id="MDB2294598.1"/>
    </source>
</evidence>